<protein>
    <recommendedName>
        <fullName evidence="3">DUF4019 domain-containing protein</fullName>
    </recommendedName>
</protein>
<evidence type="ECO:0000313" key="1">
    <source>
        <dbReference type="EMBL" id="BCX48617.1"/>
    </source>
</evidence>
<dbReference type="EMBL" id="AP024702">
    <property type="protein sequence ID" value="BCX48617.1"/>
    <property type="molecule type" value="Genomic_DNA"/>
</dbReference>
<dbReference type="PROSITE" id="PS51257">
    <property type="entry name" value="PROKAR_LIPOPROTEIN"/>
    <property type="match status" value="1"/>
</dbReference>
<proteinExistence type="predicted"/>
<gene>
    <name evidence="1" type="ORF">HAHE_25250</name>
</gene>
<keyword evidence="2" id="KW-1185">Reference proteome</keyword>
<sequence length="143" mass="15720">MRLVIGACLAVFLGGCNPTKSRTEAEGAVVDFHAKFSAADFEGIYNAAHRDFQSSQPKDDIVAFIRTVRSRLGPVVSSKLSSWSSMSQNLSTTVTISYNTVFENGTGSEQFIYQIEEAEAKLLSWNITSNQLIHNKNDKPSQP</sequence>
<name>A0ABM7RGW1_9BACT</name>
<evidence type="ECO:0000313" key="2">
    <source>
        <dbReference type="Proteomes" id="UP001374893"/>
    </source>
</evidence>
<accession>A0ABM7RGW1</accession>
<reference evidence="1 2" key="1">
    <citation type="submission" date="2021-06" db="EMBL/GenBank/DDBJ databases">
        <title>Complete genome of Haloferula helveola possessing various polysaccharide degrading enzymes.</title>
        <authorList>
            <person name="Takami H."/>
            <person name="Huang C."/>
            <person name="Hamasaki K."/>
        </authorList>
    </citation>
    <scope>NUCLEOTIDE SEQUENCE [LARGE SCALE GENOMIC DNA]</scope>
    <source>
        <strain evidence="1 2">CN-1</strain>
    </source>
</reference>
<dbReference type="RefSeq" id="WP_338684932.1">
    <property type="nucleotide sequence ID" value="NZ_AP024702.1"/>
</dbReference>
<dbReference type="Proteomes" id="UP001374893">
    <property type="component" value="Chromosome"/>
</dbReference>
<evidence type="ECO:0008006" key="3">
    <source>
        <dbReference type="Google" id="ProtNLM"/>
    </source>
</evidence>
<organism evidence="1 2">
    <name type="scientific">Haloferula helveola</name>
    <dbReference type="NCBI Taxonomy" id="490095"/>
    <lineage>
        <taxon>Bacteria</taxon>
        <taxon>Pseudomonadati</taxon>
        <taxon>Verrucomicrobiota</taxon>
        <taxon>Verrucomicrobiia</taxon>
        <taxon>Verrucomicrobiales</taxon>
        <taxon>Verrucomicrobiaceae</taxon>
        <taxon>Haloferula</taxon>
    </lineage>
</organism>